<reference evidence="3" key="1">
    <citation type="submission" date="2015-08" db="EMBL/GenBank/DDBJ databases">
        <authorList>
            <person name="Babu N.S."/>
            <person name="Beckwith C.J."/>
            <person name="Beseler K.G."/>
            <person name="Brison A."/>
            <person name="Carone J.V."/>
            <person name="Caskin T.P."/>
            <person name="Diamond M."/>
            <person name="Durham M.E."/>
            <person name="Foxe J.M."/>
            <person name="Go M."/>
            <person name="Henderson B.A."/>
            <person name="Jones I.B."/>
            <person name="McGettigan J.A."/>
            <person name="Micheletti S.J."/>
            <person name="Nasrallah M.E."/>
            <person name="Ortiz D."/>
            <person name="Piller C.R."/>
            <person name="Privatt S.R."/>
            <person name="Schneider S.L."/>
            <person name="Sharp S."/>
            <person name="Smith T.C."/>
            <person name="Stanton J.D."/>
            <person name="Ullery H.E."/>
            <person name="Wilson R.J."/>
            <person name="Serrano M.G."/>
            <person name="Buck G."/>
            <person name="Lee V."/>
            <person name="Wang Y."/>
            <person name="Carvalho R."/>
            <person name="Voegtly L."/>
            <person name="Shi R."/>
            <person name="Duckworth R."/>
            <person name="Johnson A."/>
            <person name="Loviza R."/>
            <person name="Walstead R."/>
            <person name="Shah Z."/>
            <person name="Kiflezghi M."/>
            <person name="Wade K."/>
            <person name="Ball S.L."/>
            <person name="Bradley K.W."/>
            <person name="Asai D.J."/>
            <person name="Bowman C.A."/>
            <person name="Russell D.A."/>
            <person name="Pope W.H."/>
            <person name="Jacobs-Sera D."/>
            <person name="Hendrix R.W."/>
            <person name="Hatfull G.F."/>
        </authorList>
    </citation>
    <scope>NUCLEOTIDE SEQUENCE</scope>
</reference>
<dbReference type="PANTHER" id="PTHR47310:SF2">
    <property type="entry name" value="PROTEIN FLUORESCENT IN BLUE LIGHT, CHLOROPLASTIC"/>
    <property type="match status" value="1"/>
</dbReference>
<name>A0A1D2A417_AUXPR</name>
<dbReference type="InterPro" id="IPR011990">
    <property type="entry name" value="TPR-like_helical_dom_sf"/>
</dbReference>
<dbReference type="AlphaFoldDB" id="A0A1D2A417"/>
<dbReference type="SMART" id="SM00028">
    <property type="entry name" value="TPR"/>
    <property type="match status" value="2"/>
</dbReference>
<evidence type="ECO:0000313" key="3">
    <source>
        <dbReference type="EMBL" id="JAT73927.1"/>
    </source>
</evidence>
<sequence length="390" mass="40759">MRSVCDCRCQVRAPAQGREQACTPVSRHAGGAATHIRPIGRSPGLASFLTGAVAAGILAVAPPSQAVAPFLQSQGGQGPLVEEEARLFRMREQYEGEAAESLAKARSALEEETRTQQRSSSLLCATPFGVDVVGITEAVAITGALVGGVSARRRKLELEKLNERLRTINQQLRQQARAGVMYAPGLTYAPPAGGRTDNGAGAAQGAVALPGASNLTLVPPMPVPMPGTAEGADPPGDWGGVSGGGGSPALGGMGLSVLSMDDEEGPSPESVHCQQALKEGKRLLKNGSAGAAMVRFEKAHMLARSLGDRVKERRAVRGLAAASRLAGQPRQAVKHLLRVLEISRDMGDFVGDADAYGTIADIYTDIGEFEHAAEYYDKYIARMDNTGSPV</sequence>
<dbReference type="InterPro" id="IPR044243">
    <property type="entry name" value="FLU"/>
</dbReference>
<feature type="coiled-coil region" evidence="2">
    <location>
        <begin position="151"/>
        <end position="178"/>
    </location>
</feature>
<accession>A0A1D2A417</accession>
<dbReference type="GO" id="GO:0015995">
    <property type="term" value="P:chlorophyll biosynthetic process"/>
    <property type="evidence" value="ECO:0007669"/>
    <property type="project" value="InterPro"/>
</dbReference>
<organism evidence="3">
    <name type="scientific">Auxenochlorella protothecoides</name>
    <name type="common">Green microalga</name>
    <name type="synonym">Chlorella protothecoides</name>
    <dbReference type="NCBI Taxonomy" id="3075"/>
    <lineage>
        <taxon>Eukaryota</taxon>
        <taxon>Viridiplantae</taxon>
        <taxon>Chlorophyta</taxon>
        <taxon>core chlorophytes</taxon>
        <taxon>Trebouxiophyceae</taxon>
        <taxon>Chlorellales</taxon>
        <taxon>Chlorellaceae</taxon>
        <taxon>Auxenochlorella</taxon>
    </lineage>
</organism>
<proteinExistence type="predicted"/>
<dbReference type="PANTHER" id="PTHR47310">
    <property type="entry name" value="PROTEIN FLUORESCENT IN BLUE LIGHT, CHLOROPLASTIC"/>
    <property type="match status" value="1"/>
</dbReference>
<dbReference type="EMBL" id="GDKF01004695">
    <property type="protein sequence ID" value="JAT73927.1"/>
    <property type="molecule type" value="Transcribed_RNA"/>
</dbReference>
<keyword evidence="1" id="KW-0802">TPR repeat</keyword>
<dbReference type="Gene3D" id="1.25.40.10">
    <property type="entry name" value="Tetratricopeptide repeat domain"/>
    <property type="match status" value="1"/>
</dbReference>
<evidence type="ECO:0000256" key="2">
    <source>
        <dbReference type="SAM" id="Coils"/>
    </source>
</evidence>
<protein>
    <submittedName>
        <fullName evidence="3">Uncharacterized protein</fullName>
    </submittedName>
</protein>
<gene>
    <name evidence="3" type="ORF">g.34344</name>
</gene>
<evidence type="ECO:0000256" key="1">
    <source>
        <dbReference type="PROSITE-ProRule" id="PRU00339"/>
    </source>
</evidence>
<dbReference type="PROSITE" id="PS50005">
    <property type="entry name" value="TPR"/>
    <property type="match status" value="1"/>
</dbReference>
<feature type="repeat" description="TPR" evidence="1">
    <location>
        <begin position="353"/>
        <end position="386"/>
    </location>
</feature>
<keyword evidence="2" id="KW-0175">Coiled coil</keyword>
<dbReference type="SUPFAM" id="SSF48452">
    <property type="entry name" value="TPR-like"/>
    <property type="match status" value="1"/>
</dbReference>
<dbReference type="InterPro" id="IPR019734">
    <property type="entry name" value="TPR_rpt"/>
</dbReference>